<name>A0AAV7QJT7_PLEWA</name>
<dbReference type="AlphaFoldDB" id="A0AAV7QJT7"/>
<dbReference type="Proteomes" id="UP001066276">
    <property type="component" value="Chromosome 6"/>
</dbReference>
<accession>A0AAV7QJT7</accession>
<reference evidence="1" key="1">
    <citation type="journal article" date="2022" name="bioRxiv">
        <title>Sequencing and chromosome-scale assembly of the giantPleurodeles waltlgenome.</title>
        <authorList>
            <person name="Brown T."/>
            <person name="Elewa A."/>
            <person name="Iarovenko S."/>
            <person name="Subramanian E."/>
            <person name="Araus A.J."/>
            <person name="Petzold A."/>
            <person name="Susuki M."/>
            <person name="Suzuki K.-i.T."/>
            <person name="Hayashi T."/>
            <person name="Toyoda A."/>
            <person name="Oliveira C."/>
            <person name="Osipova E."/>
            <person name="Leigh N.D."/>
            <person name="Simon A."/>
            <person name="Yun M.H."/>
        </authorList>
    </citation>
    <scope>NUCLEOTIDE SEQUENCE</scope>
    <source>
        <strain evidence="1">20211129_DDA</strain>
        <tissue evidence="1">Liver</tissue>
    </source>
</reference>
<evidence type="ECO:0000313" key="2">
    <source>
        <dbReference type="Proteomes" id="UP001066276"/>
    </source>
</evidence>
<keyword evidence="2" id="KW-1185">Reference proteome</keyword>
<comment type="caution">
    <text evidence="1">The sequence shown here is derived from an EMBL/GenBank/DDBJ whole genome shotgun (WGS) entry which is preliminary data.</text>
</comment>
<protein>
    <submittedName>
        <fullName evidence="1">Uncharacterized protein</fullName>
    </submittedName>
</protein>
<gene>
    <name evidence="1" type="ORF">NDU88_007134</name>
</gene>
<sequence length="192" mass="21021">MVCVQGRGKSVKLDVGVKQIFFCIKDAPLIETVIVRQPFVTGASFQSSATGRWKWLDQAPSAETERHGKACWLSQSPRVWLEAGSSGAECCGPGSETKGPQRALGGGGVRWPAGWEVPDSPQTASNARVREEWPAPAWEAQRTSGPGPAVPVLKDTWATRWRSGPAAWALENRHWGRPELDHVENREEAEII</sequence>
<dbReference type="EMBL" id="JANPWB010000010">
    <property type="protein sequence ID" value="KAJ1140796.1"/>
    <property type="molecule type" value="Genomic_DNA"/>
</dbReference>
<evidence type="ECO:0000313" key="1">
    <source>
        <dbReference type="EMBL" id="KAJ1140796.1"/>
    </source>
</evidence>
<proteinExistence type="predicted"/>
<organism evidence="1 2">
    <name type="scientific">Pleurodeles waltl</name>
    <name type="common">Iberian ribbed newt</name>
    <dbReference type="NCBI Taxonomy" id="8319"/>
    <lineage>
        <taxon>Eukaryota</taxon>
        <taxon>Metazoa</taxon>
        <taxon>Chordata</taxon>
        <taxon>Craniata</taxon>
        <taxon>Vertebrata</taxon>
        <taxon>Euteleostomi</taxon>
        <taxon>Amphibia</taxon>
        <taxon>Batrachia</taxon>
        <taxon>Caudata</taxon>
        <taxon>Salamandroidea</taxon>
        <taxon>Salamandridae</taxon>
        <taxon>Pleurodelinae</taxon>
        <taxon>Pleurodeles</taxon>
    </lineage>
</organism>